<comment type="subcellular location">
    <subcellularLocation>
        <location evidence="1">Membrane</location>
        <topology evidence="1">Multi-pass membrane protein</topology>
    </subcellularLocation>
</comment>
<dbReference type="InterPro" id="IPR006603">
    <property type="entry name" value="PQ-loop_rpt"/>
</dbReference>
<evidence type="ECO:0000256" key="3">
    <source>
        <dbReference type="ARBA" id="ARBA00022989"/>
    </source>
</evidence>
<dbReference type="EMBL" id="CALTRL010000770">
    <property type="protein sequence ID" value="CAH7669591.1"/>
    <property type="molecule type" value="Genomic_DNA"/>
</dbReference>
<dbReference type="AlphaFoldDB" id="A0AAV0ALS0"/>
<dbReference type="Pfam" id="PF04193">
    <property type="entry name" value="PQ-loop"/>
    <property type="match status" value="1"/>
</dbReference>
<gene>
    <name evidence="6" type="ORF">PPACK8108_LOCUS4231</name>
</gene>
<evidence type="ECO:0000313" key="7">
    <source>
        <dbReference type="Proteomes" id="UP001153365"/>
    </source>
</evidence>
<keyword evidence="4 5" id="KW-0472">Membrane</keyword>
<keyword evidence="2 5" id="KW-0812">Transmembrane</keyword>
<protein>
    <submittedName>
        <fullName evidence="6">Uncharacterized protein</fullName>
    </submittedName>
</protein>
<evidence type="ECO:0000313" key="6">
    <source>
        <dbReference type="EMBL" id="CAH7669591.1"/>
    </source>
</evidence>
<feature type="non-terminal residue" evidence="6">
    <location>
        <position position="1"/>
    </location>
</feature>
<dbReference type="Proteomes" id="UP001153365">
    <property type="component" value="Unassembled WGS sequence"/>
</dbReference>
<evidence type="ECO:0000256" key="2">
    <source>
        <dbReference type="ARBA" id="ARBA00022692"/>
    </source>
</evidence>
<organism evidence="6 7">
    <name type="scientific">Phakopsora pachyrhizi</name>
    <name type="common">Asian soybean rust disease fungus</name>
    <dbReference type="NCBI Taxonomy" id="170000"/>
    <lineage>
        <taxon>Eukaryota</taxon>
        <taxon>Fungi</taxon>
        <taxon>Dikarya</taxon>
        <taxon>Basidiomycota</taxon>
        <taxon>Pucciniomycotina</taxon>
        <taxon>Pucciniomycetes</taxon>
        <taxon>Pucciniales</taxon>
        <taxon>Phakopsoraceae</taxon>
        <taxon>Phakopsora</taxon>
    </lineage>
</organism>
<name>A0AAV0ALS0_PHAPC</name>
<feature type="non-terminal residue" evidence="6">
    <location>
        <position position="56"/>
    </location>
</feature>
<comment type="caution">
    <text evidence="6">The sequence shown here is derived from an EMBL/GenBank/DDBJ whole genome shotgun (WGS) entry which is preliminary data.</text>
</comment>
<keyword evidence="7" id="KW-1185">Reference proteome</keyword>
<evidence type="ECO:0000256" key="1">
    <source>
        <dbReference type="ARBA" id="ARBA00004141"/>
    </source>
</evidence>
<feature type="transmembrane region" description="Helical" evidence="5">
    <location>
        <begin position="12"/>
        <end position="29"/>
    </location>
</feature>
<dbReference type="GO" id="GO:0016020">
    <property type="term" value="C:membrane"/>
    <property type="evidence" value="ECO:0007669"/>
    <property type="project" value="UniProtKB-SubCell"/>
</dbReference>
<proteinExistence type="predicted"/>
<feature type="transmembrane region" description="Helical" evidence="5">
    <location>
        <begin position="35"/>
        <end position="54"/>
    </location>
</feature>
<evidence type="ECO:0000256" key="4">
    <source>
        <dbReference type="ARBA" id="ARBA00023136"/>
    </source>
</evidence>
<accession>A0AAV0ALS0</accession>
<reference evidence="6" key="1">
    <citation type="submission" date="2022-06" db="EMBL/GenBank/DDBJ databases">
        <authorList>
            <consortium name="SYNGENTA / RWTH Aachen University"/>
        </authorList>
    </citation>
    <scope>NUCLEOTIDE SEQUENCE</scope>
</reference>
<evidence type="ECO:0000256" key="5">
    <source>
        <dbReference type="SAM" id="Phobius"/>
    </source>
</evidence>
<sequence length="56" mass="6630">DNYKSKSEEGVLIYFILIKMIGDLSNFFWSYIQNLLPKIIILLVYYTLCDLILLPQ</sequence>
<keyword evidence="3 5" id="KW-1133">Transmembrane helix</keyword>